<name>A0ABS2CDW5_9NEIS</name>
<dbReference type="EMBL" id="WOFE01000003">
    <property type="protein sequence ID" value="MBM5571581.1"/>
    <property type="molecule type" value="Genomic_DNA"/>
</dbReference>
<dbReference type="PANTHER" id="PTHR44688:SF16">
    <property type="entry name" value="DNA-BINDING TRANSCRIPTIONAL ACTIVATOR DEVR_DOSR"/>
    <property type="match status" value="1"/>
</dbReference>
<keyword evidence="2" id="KW-0238">DNA-binding</keyword>
<dbReference type="PROSITE" id="PS50043">
    <property type="entry name" value="HTH_LUXR_2"/>
    <property type="match status" value="1"/>
</dbReference>
<evidence type="ECO:0000256" key="2">
    <source>
        <dbReference type="ARBA" id="ARBA00023125"/>
    </source>
</evidence>
<reference evidence="5 6" key="1">
    <citation type="submission" date="2019-11" db="EMBL/GenBank/DDBJ databases">
        <title>Novel Deefgea species.</title>
        <authorList>
            <person name="Han J.-H."/>
        </authorList>
    </citation>
    <scope>NUCLEOTIDE SEQUENCE [LARGE SCALE GENOMIC DNA]</scope>
    <source>
        <strain evidence="5 6">LMG 24817</strain>
    </source>
</reference>
<accession>A0ABS2CDW5</accession>
<feature type="domain" description="HTH luxR-type" evidence="4">
    <location>
        <begin position="244"/>
        <end position="309"/>
    </location>
</feature>
<dbReference type="SUPFAM" id="SSF46894">
    <property type="entry name" value="C-terminal effector domain of the bipartite response regulators"/>
    <property type="match status" value="1"/>
</dbReference>
<dbReference type="PRINTS" id="PR00038">
    <property type="entry name" value="HTHLUXR"/>
</dbReference>
<dbReference type="SMART" id="SM00421">
    <property type="entry name" value="HTH_LUXR"/>
    <property type="match status" value="1"/>
</dbReference>
<keyword evidence="3" id="KW-0804">Transcription</keyword>
<organism evidence="5 6">
    <name type="scientific">Deefgea chitinilytica</name>
    <dbReference type="NCBI Taxonomy" id="570276"/>
    <lineage>
        <taxon>Bacteria</taxon>
        <taxon>Pseudomonadati</taxon>
        <taxon>Pseudomonadota</taxon>
        <taxon>Betaproteobacteria</taxon>
        <taxon>Neisseriales</taxon>
        <taxon>Chitinibacteraceae</taxon>
        <taxon>Deefgea</taxon>
    </lineage>
</organism>
<evidence type="ECO:0000313" key="5">
    <source>
        <dbReference type="EMBL" id="MBM5571581.1"/>
    </source>
</evidence>
<evidence type="ECO:0000256" key="3">
    <source>
        <dbReference type="ARBA" id="ARBA00023163"/>
    </source>
</evidence>
<comment type="caution">
    <text evidence="5">The sequence shown here is derived from an EMBL/GenBank/DDBJ whole genome shotgun (WGS) entry which is preliminary data.</text>
</comment>
<evidence type="ECO:0000259" key="4">
    <source>
        <dbReference type="PROSITE" id="PS50043"/>
    </source>
</evidence>
<protein>
    <recommendedName>
        <fullName evidence="4">HTH luxR-type domain-containing protein</fullName>
    </recommendedName>
</protein>
<sequence length="314" mass="35600">MKQLLTMYEQAQNLTPAAFLDACTELLQQLLPFDKSMMIYGLLDPQTFKVSAVHLDRLPLEKLQKRLAIKEVDPILTQATHEKERSATLAVAELAPNHPHLYRHANEFDLAHILTFCTHASTRTSQQGLISLYRANPAQPFSSNELKLCDFFLPHIFVAYQINLRLHHAESAQGCLTLISALDGRLYFLEESVEKLLQQEWEGWIPPLLPEDLLQLLLQGESYYGRFLLATAKLDQGLLFIRLSQRLYPSLTEAELRAARLVVQGLSYKEAARTLKVSPSTVSNQLQSAYKKLEVGSKIELGQKLQLTFDGHFS</sequence>
<dbReference type="CDD" id="cd06170">
    <property type="entry name" value="LuxR_C_like"/>
    <property type="match status" value="1"/>
</dbReference>
<dbReference type="RefSeq" id="WP_203570917.1">
    <property type="nucleotide sequence ID" value="NZ_WOFE01000003.1"/>
</dbReference>
<proteinExistence type="predicted"/>
<evidence type="ECO:0000256" key="1">
    <source>
        <dbReference type="ARBA" id="ARBA00023015"/>
    </source>
</evidence>
<dbReference type="PANTHER" id="PTHR44688">
    <property type="entry name" value="DNA-BINDING TRANSCRIPTIONAL ACTIVATOR DEVR_DOSR"/>
    <property type="match status" value="1"/>
</dbReference>
<gene>
    <name evidence="5" type="ORF">GM173_08300</name>
</gene>
<dbReference type="InterPro" id="IPR036388">
    <property type="entry name" value="WH-like_DNA-bd_sf"/>
</dbReference>
<dbReference type="Pfam" id="PF00196">
    <property type="entry name" value="GerE"/>
    <property type="match status" value="1"/>
</dbReference>
<keyword evidence="6" id="KW-1185">Reference proteome</keyword>
<evidence type="ECO:0000313" key="6">
    <source>
        <dbReference type="Proteomes" id="UP001195660"/>
    </source>
</evidence>
<keyword evidence="1" id="KW-0805">Transcription regulation</keyword>
<dbReference type="Proteomes" id="UP001195660">
    <property type="component" value="Unassembled WGS sequence"/>
</dbReference>
<dbReference type="InterPro" id="IPR000792">
    <property type="entry name" value="Tscrpt_reg_LuxR_C"/>
</dbReference>
<dbReference type="Gene3D" id="1.10.10.10">
    <property type="entry name" value="Winged helix-like DNA-binding domain superfamily/Winged helix DNA-binding domain"/>
    <property type="match status" value="1"/>
</dbReference>
<dbReference type="InterPro" id="IPR016032">
    <property type="entry name" value="Sig_transdc_resp-reg_C-effctor"/>
</dbReference>